<feature type="transmembrane region" description="Helical" evidence="7">
    <location>
        <begin position="316"/>
        <end position="337"/>
    </location>
</feature>
<comment type="similarity">
    <text evidence="2">Belongs to the EccD/Snm4 family.</text>
</comment>
<dbReference type="Proteomes" id="UP001602322">
    <property type="component" value="Unassembled WGS sequence"/>
</dbReference>
<keyword evidence="5 7" id="KW-1133">Transmembrane helix</keyword>
<organism evidence="9 10">
    <name type="scientific">Streptomyces argenteolus</name>
    <dbReference type="NCBI Taxonomy" id="67274"/>
    <lineage>
        <taxon>Bacteria</taxon>
        <taxon>Bacillati</taxon>
        <taxon>Actinomycetota</taxon>
        <taxon>Actinomycetes</taxon>
        <taxon>Kitasatosporales</taxon>
        <taxon>Streptomycetaceae</taxon>
        <taxon>Streptomyces</taxon>
    </lineage>
</organism>
<keyword evidence="6 7" id="KW-0472">Membrane</keyword>
<feature type="transmembrane region" description="Helical" evidence="7">
    <location>
        <begin position="123"/>
        <end position="140"/>
    </location>
</feature>
<keyword evidence="4 7" id="KW-0812">Transmembrane</keyword>
<evidence type="ECO:0000313" key="9">
    <source>
        <dbReference type="EMBL" id="MFF5900930.1"/>
    </source>
</evidence>
<dbReference type="InterPro" id="IPR044049">
    <property type="entry name" value="EccD_transm"/>
</dbReference>
<comment type="subcellular location">
    <subcellularLocation>
        <location evidence="1">Cell membrane</location>
        <topology evidence="1">Multi-pass membrane protein</topology>
    </subcellularLocation>
</comment>
<feature type="transmembrane region" description="Helical" evidence="7">
    <location>
        <begin position="257"/>
        <end position="277"/>
    </location>
</feature>
<evidence type="ECO:0000256" key="6">
    <source>
        <dbReference type="ARBA" id="ARBA00023136"/>
    </source>
</evidence>
<feature type="transmembrane region" description="Helical" evidence="7">
    <location>
        <begin position="205"/>
        <end position="224"/>
    </location>
</feature>
<feature type="transmembrane region" description="Helical" evidence="7">
    <location>
        <begin position="396"/>
        <end position="415"/>
    </location>
</feature>
<feature type="transmembrane region" description="Helical" evidence="7">
    <location>
        <begin position="230"/>
        <end position="250"/>
    </location>
</feature>
<keyword evidence="3" id="KW-1003">Cell membrane</keyword>
<feature type="transmembrane region" description="Helical" evidence="7">
    <location>
        <begin position="179"/>
        <end position="198"/>
    </location>
</feature>
<dbReference type="Pfam" id="PF19053">
    <property type="entry name" value="EccD"/>
    <property type="match status" value="1"/>
</dbReference>
<dbReference type="NCBIfam" id="TIGR03920">
    <property type="entry name" value="T7SS_EccD"/>
    <property type="match status" value="1"/>
</dbReference>
<dbReference type="RefSeq" id="WP_145812890.1">
    <property type="nucleotide sequence ID" value="NZ_JBIBEG010000022.1"/>
</dbReference>
<name>A0ABW6XGR0_9ACTN</name>
<evidence type="ECO:0000313" key="10">
    <source>
        <dbReference type="Proteomes" id="UP001602322"/>
    </source>
</evidence>
<dbReference type="Gene3D" id="3.10.20.90">
    <property type="entry name" value="Phosphatidylinositol 3-kinase Catalytic Subunit, Chain A, domain 1"/>
    <property type="match status" value="1"/>
</dbReference>
<dbReference type="InterPro" id="IPR024962">
    <property type="entry name" value="YukD-like"/>
</dbReference>
<feature type="transmembrane region" description="Helical" evidence="7">
    <location>
        <begin position="147"/>
        <end position="167"/>
    </location>
</feature>
<feature type="transmembrane region" description="Helical" evidence="7">
    <location>
        <begin position="435"/>
        <end position="454"/>
    </location>
</feature>
<dbReference type="Pfam" id="PF08817">
    <property type="entry name" value="YukD"/>
    <property type="match status" value="1"/>
</dbReference>
<evidence type="ECO:0000256" key="1">
    <source>
        <dbReference type="ARBA" id="ARBA00004651"/>
    </source>
</evidence>
<dbReference type="PIRSF" id="PIRSF017804">
    <property type="entry name" value="Secretion_EccD1"/>
    <property type="match status" value="1"/>
</dbReference>
<evidence type="ECO:0000256" key="3">
    <source>
        <dbReference type="ARBA" id="ARBA00022475"/>
    </source>
</evidence>
<gene>
    <name evidence="9" type="primary">eccD</name>
    <name evidence="9" type="ORF">ACFY8O_34150</name>
</gene>
<feature type="transmembrane region" description="Helical" evidence="7">
    <location>
        <begin position="368"/>
        <end position="384"/>
    </location>
</feature>
<comment type="caution">
    <text evidence="9">The sequence shown here is derived from an EMBL/GenBank/DDBJ whole genome shotgun (WGS) entry which is preliminary data.</text>
</comment>
<feature type="transmembrane region" description="Helical" evidence="7">
    <location>
        <begin position="344"/>
        <end position="362"/>
    </location>
</feature>
<evidence type="ECO:0000256" key="5">
    <source>
        <dbReference type="ARBA" id="ARBA00022989"/>
    </source>
</evidence>
<accession>A0ABW6XGR0</accession>
<reference evidence="9 10" key="1">
    <citation type="submission" date="2024-10" db="EMBL/GenBank/DDBJ databases">
        <title>The Natural Products Discovery Center: Release of the First 8490 Sequenced Strains for Exploring Actinobacteria Biosynthetic Diversity.</title>
        <authorList>
            <person name="Kalkreuter E."/>
            <person name="Kautsar S.A."/>
            <person name="Yang D."/>
            <person name="Bader C.D."/>
            <person name="Teijaro C.N."/>
            <person name="Fluegel L."/>
            <person name="Davis C.M."/>
            <person name="Simpson J.R."/>
            <person name="Lauterbach L."/>
            <person name="Steele A.D."/>
            <person name="Gui C."/>
            <person name="Meng S."/>
            <person name="Li G."/>
            <person name="Viehrig K."/>
            <person name="Ye F."/>
            <person name="Su P."/>
            <person name="Kiefer A.F."/>
            <person name="Nichols A."/>
            <person name="Cepeda A.J."/>
            <person name="Yan W."/>
            <person name="Fan B."/>
            <person name="Jiang Y."/>
            <person name="Adhikari A."/>
            <person name="Zheng C.-J."/>
            <person name="Schuster L."/>
            <person name="Cowan T.M."/>
            <person name="Smanski M.J."/>
            <person name="Chevrette M.G."/>
            <person name="De Carvalho L.P.S."/>
            <person name="Shen B."/>
        </authorList>
    </citation>
    <scope>NUCLEOTIDE SEQUENCE [LARGE SCALE GENOMIC DNA]</scope>
    <source>
        <strain evidence="9 10">NPDC012540</strain>
    </source>
</reference>
<evidence type="ECO:0000256" key="4">
    <source>
        <dbReference type="ARBA" id="ARBA00022692"/>
    </source>
</evidence>
<evidence type="ECO:0000259" key="8">
    <source>
        <dbReference type="Pfam" id="PF19053"/>
    </source>
</evidence>
<proteinExistence type="inferred from homology"/>
<dbReference type="InterPro" id="IPR006707">
    <property type="entry name" value="T7SS_EccD"/>
</dbReference>
<dbReference type="EMBL" id="JBIBEG010000022">
    <property type="protein sequence ID" value="MFF5900930.1"/>
    <property type="molecule type" value="Genomic_DNA"/>
</dbReference>
<feature type="domain" description="EccD-like transmembrane" evidence="8">
    <location>
        <begin position="121"/>
        <end position="457"/>
    </location>
</feature>
<protein>
    <submittedName>
        <fullName evidence="9">Type VII secretion integral membrane protein EccD</fullName>
    </submittedName>
</protein>
<keyword evidence="10" id="KW-1185">Reference proteome</keyword>
<sequence length="459" mass="46664">MTDTTSAALCRLTVRAPARTIDLAVPVDVPVADLLPTLVGYGGDDLGETGTEHEGWTLQRLGGPPLDPESTLAALGLRDGVVLYLRPRADVLPEVALDDLVDGISTAMQDRPHGWSPTAGRRLLYGLGATTLALGLIVLIQPGPAGWLRAVAAAATALLLIAGAASASRAVGDAEAGSVLGLAATGYFALAGWLLPGGTAADGSALLAASAATAGAAVLALAAVGTYPALFLGVAVTATAGALAAVLLLSGLTIREAAGVVSVTVVLFGGFVPSLSFRLAGMRMPPLPTNAQQLQEGIDPYPPDAVRDRSVQADGWMTAFYGAIGLICLPCLAGLLARPTASGVWTAAALCVLLLLHSRGLGNVWQRLALTAAGAFGTALLLYGPARGVPDTENRLLLCAALLALAAALMIASWTVPGRRLLPYWGRAAELLHSLAAIALIPLMLWTVGVYGLLRGLNG</sequence>
<evidence type="ECO:0000256" key="2">
    <source>
        <dbReference type="ARBA" id="ARBA00006162"/>
    </source>
</evidence>
<evidence type="ECO:0000256" key="7">
    <source>
        <dbReference type="SAM" id="Phobius"/>
    </source>
</evidence>